<keyword evidence="2" id="KW-1185">Reference proteome</keyword>
<organism evidence="1 2">
    <name type="scientific">Leptosia nina</name>
    <dbReference type="NCBI Taxonomy" id="320188"/>
    <lineage>
        <taxon>Eukaryota</taxon>
        <taxon>Metazoa</taxon>
        <taxon>Ecdysozoa</taxon>
        <taxon>Arthropoda</taxon>
        <taxon>Hexapoda</taxon>
        <taxon>Insecta</taxon>
        <taxon>Pterygota</taxon>
        <taxon>Neoptera</taxon>
        <taxon>Endopterygota</taxon>
        <taxon>Lepidoptera</taxon>
        <taxon>Glossata</taxon>
        <taxon>Ditrysia</taxon>
        <taxon>Papilionoidea</taxon>
        <taxon>Pieridae</taxon>
        <taxon>Pierinae</taxon>
        <taxon>Leptosia</taxon>
    </lineage>
</organism>
<evidence type="ECO:0000313" key="2">
    <source>
        <dbReference type="Proteomes" id="UP001497472"/>
    </source>
</evidence>
<accession>A0AAV1JLA5</accession>
<dbReference type="EMBL" id="CAVLEF010000081">
    <property type="protein sequence ID" value="CAK1550278.1"/>
    <property type="molecule type" value="Genomic_DNA"/>
</dbReference>
<protein>
    <submittedName>
        <fullName evidence="1">Uncharacterized protein</fullName>
    </submittedName>
</protein>
<dbReference type="Proteomes" id="UP001497472">
    <property type="component" value="Unassembled WGS sequence"/>
</dbReference>
<name>A0AAV1JLA5_9NEOP</name>
<gene>
    <name evidence="1" type="ORF">LNINA_LOCUS9513</name>
</gene>
<reference evidence="1 2" key="1">
    <citation type="submission" date="2023-11" db="EMBL/GenBank/DDBJ databases">
        <authorList>
            <person name="Okamura Y."/>
        </authorList>
    </citation>
    <scope>NUCLEOTIDE SEQUENCE [LARGE SCALE GENOMIC DNA]</scope>
</reference>
<dbReference type="AlphaFoldDB" id="A0AAV1JLA5"/>
<proteinExistence type="predicted"/>
<evidence type="ECO:0000313" key="1">
    <source>
        <dbReference type="EMBL" id="CAK1550278.1"/>
    </source>
</evidence>
<sequence>MLNNKLPSTLKVSTELSLNNAVCPLYRCRRQYVVRETCANSGIGYNFIEIFIKRAKQVDGLDNTYEIKKTNNKPHMLSDSCRAPTVA</sequence>
<comment type="caution">
    <text evidence="1">The sequence shown here is derived from an EMBL/GenBank/DDBJ whole genome shotgun (WGS) entry which is preliminary data.</text>
</comment>